<dbReference type="PIRSF" id="PIRSF004486">
    <property type="entry name" value="MraW"/>
    <property type="match status" value="1"/>
</dbReference>
<accession>A0A317CHN6</accession>
<dbReference type="EMBL" id="QGKM01000041">
    <property type="protein sequence ID" value="PWQ95782.1"/>
    <property type="molecule type" value="Genomic_DNA"/>
</dbReference>
<keyword evidence="4 6" id="KW-0808">Transferase</keyword>
<dbReference type="PANTHER" id="PTHR11265:SF0">
    <property type="entry name" value="12S RRNA N4-METHYLCYTIDINE METHYLTRANSFERASE"/>
    <property type="match status" value="1"/>
</dbReference>
<evidence type="ECO:0000313" key="7">
    <source>
        <dbReference type="EMBL" id="PWQ95782.1"/>
    </source>
</evidence>
<evidence type="ECO:0000256" key="3">
    <source>
        <dbReference type="ARBA" id="ARBA00022603"/>
    </source>
</evidence>
<keyword evidence="8" id="KW-1185">Reference proteome</keyword>
<evidence type="ECO:0000256" key="2">
    <source>
        <dbReference type="ARBA" id="ARBA00022552"/>
    </source>
</evidence>
<evidence type="ECO:0000256" key="1">
    <source>
        <dbReference type="ARBA" id="ARBA00010396"/>
    </source>
</evidence>
<keyword evidence="5 6" id="KW-0949">S-adenosyl-L-methionine</keyword>
<dbReference type="SUPFAM" id="SSF81799">
    <property type="entry name" value="Putative methyltransferase TM0872, insert domain"/>
    <property type="match status" value="1"/>
</dbReference>
<dbReference type="EC" id="2.1.1.199" evidence="6"/>
<dbReference type="GO" id="GO:0071424">
    <property type="term" value="F:rRNA (cytosine-N4-)-methyltransferase activity"/>
    <property type="evidence" value="ECO:0007669"/>
    <property type="project" value="UniProtKB-UniRule"/>
</dbReference>
<comment type="catalytic activity">
    <reaction evidence="6">
        <text>cytidine(1402) in 16S rRNA + S-adenosyl-L-methionine = N(4)-methylcytidine(1402) in 16S rRNA + S-adenosyl-L-homocysteine + H(+)</text>
        <dbReference type="Rhea" id="RHEA:42928"/>
        <dbReference type="Rhea" id="RHEA-COMP:10286"/>
        <dbReference type="Rhea" id="RHEA-COMP:10287"/>
        <dbReference type="ChEBI" id="CHEBI:15378"/>
        <dbReference type="ChEBI" id="CHEBI:57856"/>
        <dbReference type="ChEBI" id="CHEBI:59789"/>
        <dbReference type="ChEBI" id="CHEBI:74506"/>
        <dbReference type="ChEBI" id="CHEBI:82748"/>
        <dbReference type="EC" id="2.1.1.199"/>
    </reaction>
</comment>
<dbReference type="Gene3D" id="3.40.50.150">
    <property type="entry name" value="Vaccinia Virus protein VP39"/>
    <property type="match status" value="1"/>
</dbReference>
<dbReference type="NCBIfam" id="TIGR00006">
    <property type="entry name" value="16S rRNA (cytosine(1402)-N(4))-methyltransferase RsmH"/>
    <property type="match status" value="1"/>
</dbReference>
<feature type="binding site" evidence="6">
    <location>
        <begin position="35"/>
        <end position="37"/>
    </location>
    <ligand>
        <name>S-adenosyl-L-methionine</name>
        <dbReference type="ChEBI" id="CHEBI:59789"/>
    </ligand>
</feature>
<feature type="binding site" evidence="6">
    <location>
        <position position="110"/>
    </location>
    <ligand>
        <name>S-adenosyl-L-methionine</name>
        <dbReference type="ChEBI" id="CHEBI:59789"/>
    </ligand>
</feature>
<comment type="subcellular location">
    <subcellularLocation>
        <location evidence="6">Cytoplasm</location>
    </subcellularLocation>
</comment>
<dbReference type="AlphaFoldDB" id="A0A317CHN6"/>
<evidence type="ECO:0000256" key="6">
    <source>
        <dbReference type="HAMAP-Rule" id="MF_01007"/>
    </source>
</evidence>
<dbReference type="Gene3D" id="1.10.150.170">
    <property type="entry name" value="Putative methyltransferase TM0872, insert domain"/>
    <property type="match status" value="1"/>
</dbReference>
<dbReference type="PANTHER" id="PTHR11265">
    <property type="entry name" value="S-ADENOSYL-METHYLTRANSFERASE MRAW"/>
    <property type="match status" value="1"/>
</dbReference>
<dbReference type="InterPro" id="IPR029063">
    <property type="entry name" value="SAM-dependent_MTases_sf"/>
</dbReference>
<keyword evidence="6" id="KW-0963">Cytoplasm</keyword>
<dbReference type="InterPro" id="IPR002903">
    <property type="entry name" value="RsmH"/>
</dbReference>
<keyword evidence="2 6" id="KW-0698">rRNA processing</keyword>
<sequence>MAEHYQHVTVLLDEAVDALRVRPEGLYVDGTFGRGGHSKKIVEQLGEQGRLLVVDKDPEAIKVANDLFADDPRVMIHHGSFADFSQALDERGIEGSVDGFLLDLGVSSPQLDDAARGFSFQRDGALDMRMNPESGESAAEWLAEAQDTEIMEVLWKYGDERFARRITQRIIEQRDTKPLETTLQLANLISDAIPRKFHGKRHPATKSFQAIRIFINKELADLESCLESGAERLALDGRMVVISFHSLEDRMVKRYFKKLSTPAPVPRGLPVLETNIALPFRTIGKAMKPDSREVAENVRSRSSVMRILERKS</sequence>
<dbReference type="OrthoDB" id="9806637at2"/>
<gene>
    <name evidence="6" type="primary">rsmH</name>
    <name evidence="7" type="ORF">DKW60_13840</name>
</gene>
<name>A0A317CHN6_9GAMM</name>
<dbReference type="GO" id="GO:0070475">
    <property type="term" value="P:rRNA base methylation"/>
    <property type="evidence" value="ECO:0007669"/>
    <property type="project" value="UniProtKB-UniRule"/>
</dbReference>
<dbReference type="HAMAP" id="MF_01007">
    <property type="entry name" value="16SrRNA_methyltr_H"/>
    <property type="match status" value="1"/>
</dbReference>
<comment type="similarity">
    <text evidence="1 6">Belongs to the methyltransferase superfamily. RsmH family.</text>
</comment>
<comment type="caution">
    <text evidence="7">The sequence shown here is derived from an EMBL/GenBank/DDBJ whole genome shotgun (WGS) entry which is preliminary data.</text>
</comment>
<dbReference type="Proteomes" id="UP000245539">
    <property type="component" value="Unassembled WGS sequence"/>
</dbReference>
<comment type="function">
    <text evidence="6">Specifically methylates the N4 position of cytidine in position 1402 (C1402) of 16S rRNA.</text>
</comment>
<feature type="binding site" evidence="6">
    <location>
        <position position="55"/>
    </location>
    <ligand>
        <name>S-adenosyl-L-methionine</name>
        <dbReference type="ChEBI" id="CHEBI:59789"/>
    </ligand>
</feature>
<feature type="binding site" evidence="6">
    <location>
        <position position="103"/>
    </location>
    <ligand>
        <name>S-adenosyl-L-methionine</name>
        <dbReference type="ChEBI" id="CHEBI:59789"/>
    </ligand>
</feature>
<dbReference type="GO" id="GO:0005737">
    <property type="term" value="C:cytoplasm"/>
    <property type="evidence" value="ECO:0007669"/>
    <property type="project" value="UniProtKB-SubCell"/>
</dbReference>
<evidence type="ECO:0000256" key="5">
    <source>
        <dbReference type="ARBA" id="ARBA00022691"/>
    </source>
</evidence>
<protein>
    <recommendedName>
        <fullName evidence="6">Ribosomal RNA small subunit methyltransferase H</fullName>
        <ecNumber evidence="6">2.1.1.199</ecNumber>
    </recommendedName>
    <alternativeName>
        <fullName evidence="6">16S rRNA m(4)C1402 methyltransferase</fullName>
    </alternativeName>
    <alternativeName>
        <fullName evidence="6">rRNA (cytosine-N(4)-)-methyltransferase RsmH</fullName>
    </alternativeName>
</protein>
<organism evidence="7 8">
    <name type="scientific">Leucothrix pacifica</name>
    <dbReference type="NCBI Taxonomy" id="1247513"/>
    <lineage>
        <taxon>Bacteria</taxon>
        <taxon>Pseudomonadati</taxon>
        <taxon>Pseudomonadota</taxon>
        <taxon>Gammaproteobacteria</taxon>
        <taxon>Thiotrichales</taxon>
        <taxon>Thiotrichaceae</taxon>
        <taxon>Leucothrix</taxon>
    </lineage>
</organism>
<feature type="binding site" evidence="6">
    <location>
        <position position="81"/>
    </location>
    <ligand>
        <name>S-adenosyl-L-methionine</name>
        <dbReference type="ChEBI" id="CHEBI:59789"/>
    </ligand>
</feature>
<dbReference type="Pfam" id="PF01795">
    <property type="entry name" value="Methyltransf_5"/>
    <property type="match status" value="1"/>
</dbReference>
<dbReference type="SUPFAM" id="SSF53335">
    <property type="entry name" value="S-adenosyl-L-methionine-dependent methyltransferases"/>
    <property type="match status" value="1"/>
</dbReference>
<evidence type="ECO:0000256" key="4">
    <source>
        <dbReference type="ARBA" id="ARBA00022679"/>
    </source>
</evidence>
<dbReference type="RefSeq" id="WP_109838254.1">
    <property type="nucleotide sequence ID" value="NZ_QGKM01000041.1"/>
</dbReference>
<keyword evidence="3 6" id="KW-0489">Methyltransferase</keyword>
<proteinExistence type="inferred from homology"/>
<evidence type="ECO:0000313" key="8">
    <source>
        <dbReference type="Proteomes" id="UP000245539"/>
    </source>
</evidence>
<reference evidence="7 8" key="1">
    <citation type="submission" date="2018-05" db="EMBL/GenBank/DDBJ databases">
        <title>Leucothrix arctica sp. nov., isolated from Arctic seawater.</title>
        <authorList>
            <person name="Choi A."/>
            <person name="Baek K."/>
        </authorList>
    </citation>
    <scope>NUCLEOTIDE SEQUENCE [LARGE SCALE GENOMIC DNA]</scope>
    <source>
        <strain evidence="7 8">JCM 18388</strain>
    </source>
</reference>
<dbReference type="InterPro" id="IPR023397">
    <property type="entry name" value="SAM-dep_MeTrfase_MraW_recog"/>
</dbReference>